<feature type="non-terminal residue" evidence="3">
    <location>
        <position position="254"/>
    </location>
</feature>
<dbReference type="Proteomes" id="UP000807159">
    <property type="component" value="Chromosome 17"/>
</dbReference>
<dbReference type="Pfam" id="PF22788">
    <property type="entry name" value="COP9_hel_rpt"/>
    <property type="match status" value="1"/>
</dbReference>
<comment type="caution">
    <text evidence="3">The sequence shown here is derived from an EMBL/GenBank/DDBJ whole genome shotgun (WGS) entry which is preliminary data.</text>
</comment>
<dbReference type="GO" id="GO:0008180">
    <property type="term" value="C:COP9 signalosome"/>
    <property type="evidence" value="ECO:0007669"/>
    <property type="project" value="TreeGrafter"/>
</dbReference>
<keyword evidence="4" id="KW-1185">Reference proteome</keyword>
<dbReference type="InterPro" id="IPR055089">
    <property type="entry name" value="COP9_N"/>
</dbReference>
<organism evidence="3 4">
    <name type="scientific">Populus deltoides</name>
    <name type="common">Eastern poplar</name>
    <name type="synonym">Eastern cottonwood</name>
    <dbReference type="NCBI Taxonomy" id="3696"/>
    <lineage>
        <taxon>Eukaryota</taxon>
        <taxon>Viridiplantae</taxon>
        <taxon>Streptophyta</taxon>
        <taxon>Embryophyta</taxon>
        <taxon>Tracheophyta</taxon>
        <taxon>Spermatophyta</taxon>
        <taxon>Magnoliopsida</taxon>
        <taxon>eudicotyledons</taxon>
        <taxon>Gunneridae</taxon>
        <taxon>Pentapetalae</taxon>
        <taxon>rosids</taxon>
        <taxon>fabids</taxon>
        <taxon>Malpighiales</taxon>
        <taxon>Salicaceae</taxon>
        <taxon>Saliceae</taxon>
        <taxon>Populus</taxon>
    </lineage>
</organism>
<evidence type="ECO:0000259" key="2">
    <source>
        <dbReference type="Pfam" id="PF22788"/>
    </source>
</evidence>
<protein>
    <recommendedName>
        <fullName evidence="2">COP9 signalosome complex subunit 3 N-terminal helical repeats domain-containing protein</fullName>
    </recommendedName>
</protein>
<name>A0A8T2WSP6_POPDE</name>
<proteinExistence type="predicted"/>
<feature type="domain" description="COP9 signalosome complex subunit 3 N-terminal helical repeats" evidence="2">
    <location>
        <begin position="24"/>
        <end position="243"/>
    </location>
</feature>
<dbReference type="PANTHER" id="PTHR10758:SF1">
    <property type="entry name" value="COP9 SIGNALOSOME COMPLEX SUBUNIT 3"/>
    <property type="match status" value="1"/>
</dbReference>
<evidence type="ECO:0000313" key="3">
    <source>
        <dbReference type="EMBL" id="KAH8483858.1"/>
    </source>
</evidence>
<keyword evidence="1" id="KW-0963">Cytoplasm</keyword>
<dbReference type="EMBL" id="JACEGQ020000017">
    <property type="protein sequence ID" value="KAH8483858.1"/>
    <property type="molecule type" value="Genomic_DNA"/>
</dbReference>
<dbReference type="PANTHER" id="PTHR10758">
    <property type="entry name" value="26S PROTEASOME NON-ATPASE REGULATORY SUBUNIT 3/COP9 SIGNALOSOME COMPLEX SUBUNIT 3"/>
    <property type="match status" value="1"/>
</dbReference>
<dbReference type="AlphaFoldDB" id="A0A8T2WSP6"/>
<reference evidence="3" key="1">
    <citation type="journal article" date="2021" name="J. Hered.">
        <title>Genome Assembly of Salicaceae Populus deltoides (Eastern Cottonwood) I-69 Based on Nanopore Sequencing and Hi-C Technologies.</title>
        <authorList>
            <person name="Bai S."/>
            <person name="Wu H."/>
            <person name="Zhang J."/>
            <person name="Pan Z."/>
            <person name="Zhao W."/>
            <person name="Li Z."/>
            <person name="Tong C."/>
        </authorList>
    </citation>
    <scope>NUCLEOTIDE SEQUENCE</scope>
    <source>
        <tissue evidence="3">Leaf</tissue>
    </source>
</reference>
<evidence type="ECO:0000256" key="1">
    <source>
        <dbReference type="ARBA" id="ARBA00022490"/>
    </source>
</evidence>
<evidence type="ECO:0000313" key="4">
    <source>
        <dbReference type="Proteomes" id="UP000807159"/>
    </source>
</evidence>
<sequence length="254" mass="28471">MATAESLVAQIQGLSSNVVDLGLLSIHLKKADEVLRNESTRLLAFLEQLDPTLHSLGYLYFLEACTSGPVTNEQARRLVLIVSRFLTCCVADQIRLASEKFIVVSKRFKDQVLMLEVPIRGVAPLLEAVKKLRSSSEHLTALHPDFLQLCLLAKCYKTGLSILEDDIFEVDQPRDFFLYCYYGGMICIGQKHFQKALELLHNVVTAPMSSINAIAVEAFKKYILVSLIQNRQFSTSLPKYTSSAAQRNLKTLCQ</sequence>
<dbReference type="GO" id="GO:0006511">
    <property type="term" value="P:ubiquitin-dependent protein catabolic process"/>
    <property type="evidence" value="ECO:0007669"/>
    <property type="project" value="TreeGrafter"/>
</dbReference>
<accession>A0A8T2WSP6</accession>
<dbReference type="InterPro" id="IPR050756">
    <property type="entry name" value="CSN3"/>
</dbReference>
<gene>
    <name evidence="3" type="ORF">H0E87_028319</name>
</gene>